<reference evidence="2 3" key="1">
    <citation type="submission" date="2023-01" db="EMBL/GenBank/DDBJ databases">
        <title>Analysis of 21 Apiospora genomes using comparative genomics revels a genus with tremendous synthesis potential of carbohydrate active enzymes and secondary metabolites.</title>
        <authorList>
            <person name="Sorensen T."/>
        </authorList>
    </citation>
    <scope>NUCLEOTIDE SEQUENCE [LARGE SCALE GENOMIC DNA]</scope>
    <source>
        <strain evidence="2 3">CBS 20057</strain>
    </source>
</reference>
<dbReference type="InterPro" id="IPR000719">
    <property type="entry name" value="Prot_kinase_dom"/>
</dbReference>
<evidence type="ECO:0000313" key="2">
    <source>
        <dbReference type="EMBL" id="KAK8018743.1"/>
    </source>
</evidence>
<proteinExistence type="predicted"/>
<evidence type="ECO:0000259" key="1">
    <source>
        <dbReference type="PROSITE" id="PS50011"/>
    </source>
</evidence>
<dbReference type="InterPro" id="IPR011009">
    <property type="entry name" value="Kinase-like_dom_sf"/>
</dbReference>
<dbReference type="EMBL" id="JAQQWI010000010">
    <property type="protein sequence ID" value="KAK8018743.1"/>
    <property type="molecule type" value="Genomic_DNA"/>
</dbReference>
<name>A0ABR1RUX3_9PEZI</name>
<dbReference type="SUPFAM" id="SSF56112">
    <property type="entry name" value="Protein kinase-like (PK-like)"/>
    <property type="match status" value="2"/>
</dbReference>
<keyword evidence="3" id="KW-1185">Reference proteome</keyword>
<dbReference type="Proteomes" id="UP001396898">
    <property type="component" value="Unassembled WGS sequence"/>
</dbReference>
<dbReference type="PROSITE" id="PS50011">
    <property type="entry name" value="PROTEIN_KINASE_DOM"/>
    <property type="match status" value="1"/>
</dbReference>
<gene>
    <name evidence="2" type="ORF">PG991_007933</name>
</gene>
<comment type="caution">
    <text evidence="2">The sequence shown here is derived from an EMBL/GenBank/DDBJ whole genome shotgun (WGS) entry which is preliminary data.</text>
</comment>
<accession>A0ABR1RUX3</accession>
<organism evidence="2 3">
    <name type="scientific">Apiospora marii</name>
    <dbReference type="NCBI Taxonomy" id="335849"/>
    <lineage>
        <taxon>Eukaryota</taxon>
        <taxon>Fungi</taxon>
        <taxon>Dikarya</taxon>
        <taxon>Ascomycota</taxon>
        <taxon>Pezizomycotina</taxon>
        <taxon>Sordariomycetes</taxon>
        <taxon>Xylariomycetidae</taxon>
        <taxon>Amphisphaeriales</taxon>
        <taxon>Apiosporaceae</taxon>
        <taxon>Apiospora</taxon>
    </lineage>
</organism>
<sequence>MTWQAEAASVSRIRVRDKLPGADGQGGTRRLAVKRAMEGEEEVLRNEVRWLKGLGGSEHIVRIVASHDDVRKQGTVVRWARRLSSRGSEADVWSSLVGLRGALRLGGLQQGAVVGIALSRACLHRHGESWNADGNANPRLEEIPDDGTRPSHLDHGDLHLGNVMIGDVRTSSGNEHELVPVLKLIDFGQAKKNEHAVQETLFKISKVSFHTIPYPPGILFPFNTDPESPDRDCKYVSLDPQLRDLLAWRCLAQDPGERPGLAEMLRVVQAAAVGVVRSHGGGASSSVFIIAR</sequence>
<evidence type="ECO:0000313" key="3">
    <source>
        <dbReference type="Proteomes" id="UP001396898"/>
    </source>
</evidence>
<protein>
    <recommendedName>
        <fullName evidence="1">Protein kinase domain-containing protein</fullName>
    </recommendedName>
</protein>
<feature type="domain" description="Protein kinase" evidence="1">
    <location>
        <begin position="1"/>
        <end position="292"/>
    </location>
</feature>